<reference evidence="9 10" key="1">
    <citation type="submission" date="2020-08" db="EMBL/GenBank/DDBJ databases">
        <title>The genome sequence of type strain Novosphingobium flavum NBRC 111647.</title>
        <authorList>
            <person name="Liu Y."/>
        </authorList>
    </citation>
    <scope>NUCLEOTIDE SEQUENCE [LARGE SCALE GENOMIC DNA]</scope>
    <source>
        <strain evidence="9 10">NBRC 111647</strain>
    </source>
</reference>
<dbReference type="Proteomes" id="UP000566813">
    <property type="component" value="Unassembled WGS sequence"/>
</dbReference>
<dbReference type="Pfam" id="PF00593">
    <property type="entry name" value="TonB_dep_Rec_b-barrel"/>
    <property type="match status" value="1"/>
</dbReference>
<keyword evidence="6" id="KW-0732">Signal</keyword>
<accession>A0A7X1KMY0</accession>
<comment type="similarity">
    <text evidence="4">Belongs to the TonB-dependent receptor family.</text>
</comment>
<keyword evidence="3" id="KW-0998">Cell outer membrane</keyword>
<dbReference type="Gene3D" id="2.40.170.20">
    <property type="entry name" value="TonB-dependent receptor, beta-barrel domain"/>
    <property type="match status" value="1"/>
</dbReference>
<dbReference type="GO" id="GO:0009279">
    <property type="term" value="C:cell outer membrane"/>
    <property type="evidence" value="ECO:0007669"/>
    <property type="project" value="UniProtKB-SubCell"/>
</dbReference>
<dbReference type="PANTHER" id="PTHR47234">
    <property type="match status" value="1"/>
</dbReference>
<dbReference type="PANTHER" id="PTHR47234:SF2">
    <property type="entry name" value="TONB-DEPENDENT RECEPTOR"/>
    <property type="match status" value="1"/>
</dbReference>
<dbReference type="Pfam" id="PF07715">
    <property type="entry name" value="Plug"/>
    <property type="match status" value="1"/>
</dbReference>
<feature type="compositionally biased region" description="Low complexity" evidence="5">
    <location>
        <begin position="103"/>
        <end position="112"/>
    </location>
</feature>
<evidence type="ECO:0000313" key="9">
    <source>
        <dbReference type="EMBL" id="MBC2667121.1"/>
    </source>
</evidence>
<evidence type="ECO:0000256" key="5">
    <source>
        <dbReference type="SAM" id="MobiDB-lite"/>
    </source>
</evidence>
<sequence>MSVPAGKRRAEFQHRAPFGRITKGQLCCITAIGTLLCATSAFAQEGPQSAEDIVVTGSRVIKNGNNSPSPTTIVSSQELLTVQPGQLNDALLVLPVFAGGRGSSSNGSSTGNTTGGNGAGNVLNLRNLGAQRTLPLLDGQRIPPTMFNGNVDVDLIPQMLVQRVDVVTGGVSAVYGSDAVSGVVNYILNKTLKGIKLEASEGVSSRGDGWKTDLGAAFGTSFADGRGHFEASYEFRNERGVLYRSSRDWLRQPGITGLGTTQSPFVLIENARQSNYAFGGLITTGGGIYNGQFFKTDGVLSQFAHGAAAPGVPAIEAGGDGAYYDGSLLSPMRSHQYFGRFDFELTDNVKFYAEILGNIKTNHAYADWVRLTNVTLRSTNPFLSTPYQQAFSAAGTTFRLSEVLSNAPREDPISNVDQRIYRLGFAGNLGGFEWGVDAEYGKTKMHTILGHNLNFQKLAAALDPVVSNGQIVCRVTTTNPGVADGCIPLNPFGPTAGSAAAYDYIQDDTDWRGTTEMPDVTAHISGSPFALPAGPVNMALSGEWRKVTFSATSTSGSSTPFDCTGITFNCTNAARLYDLAISDFPKASETVWEGAYEVGAPILGHEGGWGLDVNGAARYTSYEHSGNYVTWKVGADLRLSNALRFRATRSRDIRAPNVFDLFAPPNPSNISGTDLLTGLPYTLVSRGGGGNTSLRAEKGDTFTAGFVWKPSPKFSVSLDYFHIRISDALASIDGRSTASQLQCYASGGSSPFCDLQLRANGSVADAIAAKNANPAAVLGNPAYAVTAFYGYALNVAEQESYGFDFELNFSTRLFGRPLATRVLAAYQPHIYIRQPGNDTIDNGGVGWGPDALAAGFKTSVTAFARYQLTDKIGIDLMERWHDGLKISGVATDIFAPGQGETSGWATTNLNLTYDTQMMGGKATMYFNVQNIFDRHPPIGAYTANGTRAGLRDGFPVGDSPMGRYFTVGVRIAR</sequence>
<feature type="signal peptide" evidence="6">
    <location>
        <begin position="1"/>
        <end position="43"/>
    </location>
</feature>
<evidence type="ECO:0000256" key="2">
    <source>
        <dbReference type="ARBA" id="ARBA00023136"/>
    </source>
</evidence>
<dbReference type="InterPro" id="IPR037066">
    <property type="entry name" value="Plug_dom_sf"/>
</dbReference>
<keyword evidence="2 4" id="KW-0472">Membrane</keyword>
<feature type="region of interest" description="Disordered" evidence="5">
    <location>
        <begin position="103"/>
        <end position="122"/>
    </location>
</feature>
<evidence type="ECO:0000256" key="4">
    <source>
        <dbReference type="RuleBase" id="RU003357"/>
    </source>
</evidence>
<keyword evidence="4" id="KW-0798">TonB box</keyword>
<organism evidence="9 10">
    <name type="scientific">Novosphingobium flavum</name>
    <dbReference type="NCBI Taxonomy" id="1778672"/>
    <lineage>
        <taxon>Bacteria</taxon>
        <taxon>Pseudomonadati</taxon>
        <taxon>Pseudomonadota</taxon>
        <taxon>Alphaproteobacteria</taxon>
        <taxon>Sphingomonadales</taxon>
        <taxon>Sphingomonadaceae</taxon>
        <taxon>Novosphingobium</taxon>
    </lineage>
</organism>
<comment type="subcellular location">
    <subcellularLocation>
        <location evidence="1 4">Cell outer membrane</location>
    </subcellularLocation>
</comment>
<evidence type="ECO:0000256" key="6">
    <source>
        <dbReference type="SAM" id="SignalP"/>
    </source>
</evidence>
<protein>
    <submittedName>
        <fullName evidence="9">TonB-dependent receptor</fullName>
    </submittedName>
</protein>
<keyword evidence="9" id="KW-0675">Receptor</keyword>
<feature type="domain" description="TonB-dependent receptor plug" evidence="8">
    <location>
        <begin position="66"/>
        <end position="183"/>
    </location>
</feature>
<proteinExistence type="inferred from homology"/>
<dbReference type="InterPro" id="IPR012910">
    <property type="entry name" value="Plug_dom"/>
</dbReference>
<evidence type="ECO:0000313" key="10">
    <source>
        <dbReference type="Proteomes" id="UP000566813"/>
    </source>
</evidence>
<dbReference type="AlphaFoldDB" id="A0A7X1KMY0"/>
<feature type="domain" description="TonB-dependent receptor-like beta-barrel" evidence="7">
    <location>
        <begin position="404"/>
        <end position="931"/>
    </location>
</feature>
<dbReference type="InterPro" id="IPR000531">
    <property type="entry name" value="Beta-barrel_TonB"/>
</dbReference>
<dbReference type="EMBL" id="JACLAW010000015">
    <property type="protein sequence ID" value="MBC2667121.1"/>
    <property type="molecule type" value="Genomic_DNA"/>
</dbReference>
<dbReference type="SUPFAM" id="SSF56935">
    <property type="entry name" value="Porins"/>
    <property type="match status" value="1"/>
</dbReference>
<evidence type="ECO:0000259" key="7">
    <source>
        <dbReference type="Pfam" id="PF00593"/>
    </source>
</evidence>
<dbReference type="RefSeq" id="WP_185665421.1">
    <property type="nucleotide sequence ID" value="NZ_JACLAW010000015.1"/>
</dbReference>
<keyword evidence="10" id="KW-1185">Reference proteome</keyword>
<evidence type="ECO:0000259" key="8">
    <source>
        <dbReference type="Pfam" id="PF07715"/>
    </source>
</evidence>
<feature type="chain" id="PRO_5031452174" evidence="6">
    <location>
        <begin position="44"/>
        <end position="973"/>
    </location>
</feature>
<dbReference type="InterPro" id="IPR036942">
    <property type="entry name" value="Beta-barrel_TonB_sf"/>
</dbReference>
<evidence type="ECO:0000256" key="3">
    <source>
        <dbReference type="ARBA" id="ARBA00023237"/>
    </source>
</evidence>
<gene>
    <name evidence="9" type="ORF">H7F51_16500</name>
</gene>
<evidence type="ECO:0000256" key="1">
    <source>
        <dbReference type="ARBA" id="ARBA00004442"/>
    </source>
</evidence>
<dbReference type="Gene3D" id="2.170.130.10">
    <property type="entry name" value="TonB-dependent receptor, plug domain"/>
    <property type="match status" value="1"/>
</dbReference>
<comment type="caution">
    <text evidence="9">The sequence shown here is derived from an EMBL/GenBank/DDBJ whole genome shotgun (WGS) entry which is preliminary data.</text>
</comment>
<name>A0A7X1KMY0_9SPHN</name>